<sequence>MFISSYRFKSWLRWSPLRGFLCSLAVAVGQGSTWRGPRAAFRHGGLVYALIATAASVALALPLATLQLAVGQLSQQDAVGVWGAVPFFKGVGYLRLAISMLTSIHTIIYVALITTYFFYTISNSIPFWECQYIVVPDETETRAANASSCFNDTFLAPVGERPEYFVALAMIVAVLSAALPLLLFGPLKSVKRLFYAAGPAVIVVGVAVLSSIGDRDALSAFHSRADVQSLLTPHAWYGTVVQALVASQTSNGYLILAGDTIYSNMDVQWTALVLVGLNVAAGWGGLLFWYAIVSPGELDTSPVAVLVETYRLAVERELNVAWPLLIFFMLFLSGIVTMLTLLYPIYDRCRRVGGPKWRYVAIGCSCAGAAGALAALAGGLPALSGIEDVAVPLLIGVATVLEVLAFLLIYGRKTLVEDVEFLIGGPMMRCWTPGWFAVPCAVLPLGLWWAVELLAEPANWAAGSRGAVWLVTAAGGAFALVLVFACAAVAQQVHYDALAKLQSSFRPSRHWGPRDPITHYYWLARREQLERNLPRTAYRRQLGRYSGDASRMNISRTDVAKETPLENKKRSNSDDWLFTVCRRSYLRQAYPQLVAGRNKRSKSLDWAASSSLGSKGSSVFEQGSQIIAVSDLAPAREINNNVSESNKNSAAVTR</sequence>
<gene>
    <name evidence="9" type="ORF">IPOD504_LOCUS837</name>
</gene>
<evidence type="ECO:0000256" key="7">
    <source>
        <dbReference type="ARBA" id="ARBA00023136"/>
    </source>
</evidence>
<dbReference type="InterPro" id="IPR000175">
    <property type="entry name" value="Na/ntran_symport"/>
</dbReference>
<organism evidence="9 10">
    <name type="scientific">Iphiclides podalirius</name>
    <name type="common">scarce swallowtail</name>
    <dbReference type="NCBI Taxonomy" id="110791"/>
    <lineage>
        <taxon>Eukaryota</taxon>
        <taxon>Metazoa</taxon>
        <taxon>Ecdysozoa</taxon>
        <taxon>Arthropoda</taxon>
        <taxon>Hexapoda</taxon>
        <taxon>Insecta</taxon>
        <taxon>Pterygota</taxon>
        <taxon>Neoptera</taxon>
        <taxon>Endopterygota</taxon>
        <taxon>Lepidoptera</taxon>
        <taxon>Glossata</taxon>
        <taxon>Ditrysia</taxon>
        <taxon>Papilionoidea</taxon>
        <taxon>Papilionidae</taxon>
        <taxon>Papilioninae</taxon>
        <taxon>Iphiclides</taxon>
    </lineage>
</organism>
<feature type="transmembrane region" description="Helical" evidence="8">
    <location>
        <begin position="320"/>
        <end position="345"/>
    </location>
</feature>
<keyword evidence="6 8" id="KW-1133">Transmembrane helix</keyword>
<evidence type="ECO:0000256" key="1">
    <source>
        <dbReference type="ARBA" id="ARBA00004141"/>
    </source>
</evidence>
<dbReference type="Pfam" id="PF00209">
    <property type="entry name" value="SNF"/>
    <property type="match status" value="1"/>
</dbReference>
<protein>
    <submittedName>
        <fullName evidence="9">Uncharacterized protein</fullName>
    </submittedName>
</protein>
<feature type="transmembrane region" description="Helical" evidence="8">
    <location>
        <begin position="45"/>
        <end position="66"/>
    </location>
</feature>
<evidence type="ECO:0000256" key="3">
    <source>
        <dbReference type="ARBA" id="ARBA00022448"/>
    </source>
</evidence>
<evidence type="ECO:0000256" key="6">
    <source>
        <dbReference type="ARBA" id="ARBA00022989"/>
    </source>
</evidence>
<feature type="transmembrane region" description="Helical" evidence="8">
    <location>
        <begin position="164"/>
        <end position="184"/>
    </location>
</feature>
<dbReference type="PROSITE" id="PS50267">
    <property type="entry name" value="NA_NEUROTRAN_SYMP_3"/>
    <property type="match status" value="1"/>
</dbReference>
<feature type="transmembrane region" description="Helical" evidence="8">
    <location>
        <begin position="389"/>
        <end position="410"/>
    </location>
</feature>
<dbReference type="SUPFAM" id="SSF161070">
    <property type="entry name" value="SNF-like"/>
    <property type="match status" value="1"/>
</dbReference>
<dbReference type="PANTHER" id="PTHR11616:SF240">
    <property type="entry name" value="BLOATED TUBULES, ISOFORM B-RELATED"/>
    <property type="match status" value="1"/>
</dbReference>
<evidence type="ECO:0000256" key="5">
    <source>
        <dbReference type="ARBA" id="ARBA00022847"/>
    </source>
</evidence>
<feature type="transmembrane region" description="Helical" evidence="8">
    <location>
        <begin position="269"/>
        <end position="292"/>
    </location>
</feature>
<evidence type="ECO:0000256" key="2">
    <source>
        <dbReference type="ARBA" id="ARBA00006459"/>
    </source>
</evidence>
<reference evidence="9" key="1">
    <citation type="submission" date="2022-03" db="EMBL/GenBank/DDBJ databases">
        <authorList>
            <person name="Martin H S."/>
        </authorList>
    </citation>
    <scope>NUCLEOTIDE SEQUENCE</scope>
</reference>
<proteinExistence type="inferred from homology"/>
<dbReference type="Proteomes" id="UP000837857">
    <property type="component" value="Chromosome 1"/>
</dbReference>
<feature type="transmembrane region" description="Helical" evidence="8">
    <location>
        <begin position="431"/>
        <end position="451"/>
    </location>
</feature>
<comment type="subcellular location">
    <subcellularLocation>
        <location evidence="1">Membrane</location>
        <topology evidence="1">Multi-pass membrane protein</topology>
    </subcellularLocation>
</comment>
<feature type="transmembrane region" description="Helical" evidence="8">
    <location>
        <begin position="193"/>
        <end position="213"/>
    </location>
</feature>
<dbReference type="InterPro" id="IPR037272">
    <property type="entry name" value="SNS_sf"/>
</dbReference>
<evidence type="ECO:0000313" key="9">
    <source>
        <dbReference type="EMBL" id="CAH2036089.1"/>
    </source>
</evidence>
<dbReference type="EMBL" id="OW152813">
    <property type="protein sequence ID" value="CAH2036089.1"/>
    <property type="molecule type" value="Genomic_DNA"/>
</dbReference>
<feature type="non-terminal residue" evidence="9">
    <location>
        <position position="1"/>
    </location>
</feature>
<dbReference type="PANTHER" id="PTHR11616">
    <property type="entry name" value="SODIUM/CHLORIDE DEPENDENT TRANSPORTER"/>
    <property type="match status" value="1"/>
</dbReference>
<keyword evidence="10" id="KW-1185">Reference proteome</keyword>
<keyword evidence="7 8" id="KW-0472">Membrane</keyword>
<accession>A0ABN8HQK5</accession>
<feature type="transmembrane region" description="Helical" evidence="8">
    <location>
        <begin position="466"/>
        <end position="490"/>
    </location>
</feature>
<keyword evidence="4 8" id="KW-0812">Transmembrane</keyword>
<feature type="transmembrane region" description="Helical" evidence="8">
    <location>
        <begin position="357"/>
        <end position="377"/>
    </location>
</feature>
<keyword evidence="3" id="KW-0813">Transport</keyword>
<name>A0ABN8HQK5_9NEOP</name>
<comment type="similarity">
    <text evidence="2">Belongs to the sodium:neurotransmitter symporter (SNF) (TC 2.A.22) family.</text>
</comment>
<feature type="transmembrane region" description="Helical" evidence="8">
    <location>
        <begin position="235"/>
        <end position="257"/>
    </location>
</feature>
<evidence type="ECO:0000256" key="4">
    <source>
        <dbReference type="ARBA" id="ARBA00022692"/>
    </source>
</evidence>
<evidence type="ECO:0000256" key="8">
    <source>
        <dbReference type="SAM" id="Phobius"/>
    </source>
</evidence>
<keyword evidence="5" id="KW-0769">Symport</keyword>
<evidence type="ECO:0000313" key="10">
    <source>
        <dbReference type="Proteomes" id="UP000837857"/>
    </source>
</evidence>
<dbReference type="PRINTS" id="PR00176">
    <property type="entry name" value="NANEUSMPORT"/>
</dbReference>
<feature type="transmembrane region" description="Helical" evidence="8">
    <location>
        <begin position="96"/>
        <end position="119"/>
    </location>
</feature>